<dbReference type="GO" id="GO:0043531">
    <property type="term" value="F:ADP binding"/>
    <property type="evidence" value="ECO:0007669"/>
    <property type="project" value="InterPro"/>
</dbReference>
<dbReference type="Proteomes" id="UP000215914">
    <property type="component" value="Chromosome 6"/>
</dbReference>
<dbReference type="GO" id="GO:0006952">
    <property type="term" value="P:defense response"/>
    <property type="evidence" value="ECO:0007669"/>
    <property type="project" value="UniProtKB-KW"/>
</dbReference>
<dbReference type="GO" id="GO:0007165">
    <property type="term" value="P:signal transduction"/>
    <property type="evidence" value="ECO:0007669"/>
    <property type="project" value="InterPro"/>
</dbReference>
<protein>
    <submittedName>
        <fullName evidence="6">Putative toll/interleukin-1 receptor (TIR) domain-containing protein</fullName>
    </submittedName>
</protein>
<dbReference type="InterPro" id="IPR003593">
    <property type="entry name" value="AAA+_ATPase"/>
</dbReference>
<dbReference type="InterPro" id="IPR044974">
    <property type="entry name" value="Disease_R_plants"/>
</dbReference>
<dbReference type="InterPro" id="IPR036390">
    <property type="entry name" value="WH_DNA-bd_sf"/>
</dbReference>
<keyword evidence="2" id="KW-0677">Repeat</keyword>
<dbReference type="SMART" id="SM00255">
    <property type="entry name" value="TIR"/>
    <property type="match status" value="1"/>
</dbReference>
<proteinExistence type="predicted"/>
<dbReference type="SUPFAM" id="SSF52058">
    <property type="entry name" value="L domain-like"/>
    <property type="match status" value="1"/>
</dbReference>
<gene>
    <name evidence="6" type="ORF">HannXRQ_Chr06g0184071</name>
</gene>
<dbReference type="FunFam" id="3.40.50.10140:FF:000007">
    <property type="entry name" value="Disease resistance protein (TIR-NBS-LRR class)"/>
    <property type="match status" value="1"/>
</dbReference>
<reference evidence="7" key="1">
    <citation type="journal article" date="2017" name="Nature">
        <title>The sunflower genome provides insights into oil metabolism, flowering and Asterid evolution.</title>
        <authorList>
            <person name="Badouin H."/>
            <person name="Gouzy J."/>
            <person name="Grassa C.J."/>
            <person name="Murat F."/>
            <person name="Staton S.E."/>
            <person name="Cottret L."/>
            <person name="Lelandais-Briere C."/>
            <person name="Owens G.L."/>
            <person name="Carrere S."/>
            <person name="Mayjonade B."/>
            <person name="Legrand L."/>
            <person name="Gill N."/>
            <person name="Kane N.C."/>
            <person name="Bowers J.E."/>
            <person name="Hubner S."/>
            <person name="Bellec A."/>
            <person name="Berard A."/>
            <person name="Berges H."/>
            <person name="Blanchet N."/>
            <person name="Boniface M.C."/>
            <person name="Brunel D."/>
            <person name="Catrice O."/>
            <person name="Chaidir N."/>
            <person name="Claudel C."/>
            <person name="Donnadieu C."/>
            <person name="Faraut T."/>
            <person name="Fievet G."/>
            <person name="Helmstetter N."/>
            <person name="King M."/>
            <person name="Knapp S.J."/>
            <person name="Lai Z."/>
            <person name="Le Paslier M.C."/>
            <person name="Lippi Y."/>
            <person name="Lorenzon L."/>
            <person name="Mandel J.R."/>
            <person name="Marage G."/>
            <person name="Marchand G."/>
            <person name="Marquand E."/>
            <person name="Bret-Mestries E."/>
            <person name="Morien E."/>
            <person name="Nambeesan S."/>
            <person name="Nguyen T."/>
            <person name="Pegot-Espagnet P."/>
            <person name="Pouilly N."/>
            <person name="Raftis F."/>
            <person name="Sallet E."/>
            <person name="Schiex T."/>
            <person name="Thomas J."/>
            <person name="Vandecasteele C."/>
            <person name="Vares D."/>
            <person name="Vear F."/>
            <person name="Vautrin S."/>
            <person name="Crespi M."/>
            <person name="Mangin B."/>
            <person name="Burke J.M."/>
            <person name="Salse J."/>
            <person name="Munos S."/>
            <person name="Vincourt P."/>
            <person name="Rieseberg L.H."/>
            <person name="Langlade N.B."/>
        </authorList>
    </citation>
    <scope>NUCLEOTIDE SEQUENCE [LARGE SCALE GENOMIC DNA]</scope>
    <source>
        <strain evidence="7">cv. SF193</strain>
    </source>
</reference>
<dbReference type="PRINTS" id="PR00364">
    <property type="entry name" value="DISEASERSIST"/>
</dbReference>
<dbReference type="SUPFAM" id="SSF52200">
    <property type="entry name" value="Toll/Interleukin receptor TIR domain"/>
    <property type="match status" value="1"/>
</dbReference>
<keyword evidence="7" id="KW-1185">Reference proteome</keyword>
<evidence type="ECO:0000256" key="2">
    <source>
        <dbReference type="ARBA" id="ARBA00022737"/>
    </source>
</evidence>
<keyword evidence="4" id="KW-0520">NAD</keyword>
<dbReference type="InterPro" id="IPR002182">
    <property type="entry name" value="NB-ARC"/>
</dbReference>
<dbReference type="InterPro" id="IPR042197">
    <property type="entry name" value="Apaf_helical"/>
</dbReference>
<keyword evidence="1" id="KW-0433">Leucine-rich repeat</keyword>
<dbReference type="InterPro" id="IPR000157">
    <property type="entry name" value="TIR_dom"/>
</dbReference>
<evidence type="ECO:0000313" key="6">
    <source>
        <dbReference type="EMBL" id="OTG23578.1"/>
    </source>
</evidence>
<dbReference type="InterPro" id="IPR032675">
    <property type="entry name" value="LRR_dom_sf"/>
</dbReference>
<dbReference type="Pfam" id="PF23282">
    <property type="entry name" value="WHD_ROQ1"/>
    <property type="match status" value="1"/>
</dbReference>
<name>A0A251UJQ6_HELAN</name>
<dbReference type="OMA" id="DIAQHMP"/>
<dbReference type="EMBL" id="CM007895">
    <property type="protein sequence ID" value="OTG23578.1"/>
    <property type="molecule type" value="Genomic_DNA"/>
</dbReference>
<keyword evidence="6" id="KW-0675">Receptor</keyword>
<dbReference type="SMART" id="SM00382">
    <property type="entry name" value="AAA"/>
    <property type="match status" value="1"/>
</dbReference>
<dbReference type="AlphaFoldDB" id="A0A251UJQ6"/>
<dbReference type="InParanoid" id="A0A251UJQ6"/>
<dbReference type="PANTHER" id="PTHR11017">
    <property type="entry name" value="LEUCINE-RICH REPEAT-CONTAINING PROTEIN"/>
    <property type="match status" value="1"/>
</dbReference>
<dbReference type="InterPro" id="IPR035897">
    <property type="entry name" value="Toll_tir_struct_dom_sf"/>
</dbReference>
<evidence type="ECO:0000313" key="7">
    <source>
        <dbReference type="Proteomes" id="UP000215914"/>
    </source>
</evidence>
<dbReference type="Gene3D" id="3.40.50.300">
    <property type="entry name" value="P-loop containing nucleotide triphosphate hydrolases"/>
    <property type="match status" value="1"/>
</dbReference>
<accession>A0A251UJQ6</accession>
<dbReference type="Pfam" id="PF01582">
    <property type="entry name" value="TIR"/>
    <property type="match status" value="1"/>
</dbReference>
<dbReference type="SUPFAM" id="SSF46785">
    <property type="entry name" value="Winged helix' DNA-binding domain"/>
    <property type="match status" value="1"/>
</dbReference>
<sequence>MAYLKSASCSSSSVSWKYDVFLSFRGEDTRYNFVDHLYAALVQRGLCVFKDDEELKKGKEIAPELLKAIEESRFAVVVFSKNYANSSWCLAELAKIMQWHNGTVLEPKVIPVFYHVDPSDLRAQKNDVAVFFQQHEEKFREEMDKVKEWRDALTATANLSGLHISESFKVGESTYVRKIVEEILSDKPDIQPSYIESNLVGIDSRIEELSSRLETKDNEKVQIVGIHGMGGIGKTTIAKALFRRIKYKFEGSSFVNDVRENSSSKRDICALQEKVLRDILEINQNFNVRDPEDGANMIRTRFVHKKVLMVLDDVDNFKQLEFLAATHDSFGPGSRIIITTRNEQLLSDADDKYKPDFLIMNDALVLFNRGAFKTNCPPEGYEEFSCRAIRYAGYLPLAVKVLGSFFHGRKAIHEWESALNRLAKAPPVDIFKTLKLSFDGLEGSEKNIFLDIACFYKGRDIRDVTRVFESCGFDPEIGINVLVEKSLITISNERICMHDLLQEMGQQIARENIFNRRLWQLEDIHDSLKNNQKLEEIEAIVVPDKQYDVDEYEEKVGFRADVFERMKNLRLLDIRGRFTSCEPTIFPNNLRWLCWSECPFTSLSTTQMSKLVGLQVVGGTVKQFWNGQKIMRTLKYLNLQQLDCLTTLPDVSMAPNIEKLIVSRCTNLVKVHESLGSHKRLVRLRIVDCKRLKRLPSRFEMESLRFLILNNCSSLVRFPDVSPCMIKLSLIQLDYCCSIEALPSSVVYLSSLRRLSFRRYKSHRNNNIPEEHGFGENLVEDNAKALESHPKLLNSHTVINSCSLRSLNLRCRPMESEVFLKNLHAFSCLETLDLSGNNNLIQLPASISHLSRLRKLNLNECHRLQILHSLPSSIQELEANNCYNLQKIDHQLQEYASWYHISFINCQKLVEDDDCKRYLHKMSQQSFLKRCAVIDRELSIGVPGNKIPTWFKEAQPGNLIALVLPPKCDTQINGIAICGVVPGEWPGSHYRPQFHVNCIKDGMCNIVQKEVDCINNNASAAVAEGEDGNTWIWYRPCRSFGGQDWSAGGTLLISISQRYGAKAVRCAARLIYKEDVESNQQITTCISYPWKNYKERKKVPARPPKFLDGDV</sequence>
<dbReference type="InterPro" id="IPR027417">
    <property type="entry name" value="P-loop_NTPase"/>
</dbReference>
<dbReference type="PANTHER" id="PTHR11017:SF479">
    <property type="entry name" value="DISEASE RESISTANCE PROTEIN (TIR-NBS-LRR CLASS) FAMILY"/>
    <property type="match status" value="1"/>
</dbReference>
<evidence type="ECO:0000256" key="1">
    <source>
        <dbReference type="ARBA" id="ARBA00022614"/>
    </source>
</evidence>
<dbReference type="Pfam" id="PF00931">
    <property type="entry name" value="NB-ARC"/>
    <property type="match status" value="1"/>
</dbReference>
<dbReference type="PROSITE" id="PS50104">
    <property type="entry name" value="TIR"/>
    <property type="match status" value="1"/>
</dbReference>
<organism evidence="6 7">
    <name type="scientific">Helianthus annuus</name>
    <name type="common">Common sunflower</name>
    <dbReference type="NCBI Taxonomy" id="4232"/>
    <lineage>
        <taxon>Eukaryota</taxon>
        <taxon>Viridiplantae</taxon>
        <taxon>Streptophyta</taxon>
        <taxon>Embryophyta</taxon>
        <taxon>Tracheophyta</taxon>
        <taxon>Spermatophyta</taxon>
        <taxon>Magnoliopsida</taxon>
        <taxon>eudicotyledons</taxon>
        <taxon>Gunneridae</taxon>
        <taxon>Pentapetalae</taxon>
        <taxon>asterids</taxon>
        <taxon>campanulids</taxon>
        <taxon>Asterales</taxon>
        <taxon>Asteraceae</taxon>
        <taxon>Asteroideae</taxon>
        <taxon>Heliantheae alliance</taxon>
        <taxon>Heliantheae</taxon>
        <taxon>Helianthus</taxon>
    </lineage>
</organism>
<evidence type="ECO:0000259" key="5">
    <source>
        <dbReference type="PROSITE" id="PS50104"/>
    </source>
</evidence>
<dbReference type="Gene3D" id="3.80.10.10">
    <property type="entry name" value="Ribonuclease Inhibitor"/>
    <property type="match status" value="2"/>
</dbReference>
<evidence type="ECO:0000256" key="3">
    <source>
        <dbReference type="ARBA" id="ARBA00022821"/>
    </source>
</evidence>
<keyword evidence="3" id="KW-0611">Plant defense</keyword>
<dbReference type="InterPro" id="IPR058192">
    <property type="entry name" value="WHD_ROQ1-like"/>
</dbReference>
<evidence type="ECO:0000256" key="4">
    <source>
        <dbReference type="ARBA" id="ARBA00023027"/>
    </source>
</evidence>
<dbReference type="Gene3D" id="3.40.50.10140">
    <property type="entry name" value="Toll/interleukin-1 receptor homology (TIR) domain"/>
    <property type="match status" value="1"/>
</dbReference>
<feature type="domain" description="TIR" evidence="5">
    <location>
        <begin position="16"/>
        <end position="187"/>
    </location>
</feature>
<dbReference type="Gene3D" id="1.10.8.430">
    <property type="entry name" value="Helical domain of apoptotic protease-activating factors"/>
    <property type="match status" value="1"/>
</dbReference>
<dbReference type="SUPFAM" id="SSF52540">
    <property type="entry name" value="P-loop containing nucleoside triphosphate hydrolases"/>
    <property type="match status" value="1"/>
</dbReference>